<feature type="signal peptide" evidence="4">
    <location>
        <begin position="1"/>
        <end position="22"/>
    </location>
</feature>
<dbReference type="PANTHER" id="PTHR13833">
    <property type="match status" value="1"/>
</dbReference>
<sequence length="381" mass="37746">MQKLIAASALALILAGCGGGGADTGAASSLSSASGNPVSAPASNSKPSAANDDASTASSRALAARFNNPDGIAVDAQGNLFVADRRNFTIRQITPDGRVLTLAGRAGVAGSNDGAGSAATFTNPRGIAIDSGGNLYVTDMHAVRKVSPQGVVTTLAGAVAASGDADGAGSAARFNFPHGLAVDGGGNVLVADAENYLIRRIAPDGAVSTVAGSRGLRGRSDGPAGSASLIGPHGIDVASNGDIYFTDWLGPPAQNIPEGSALLRKVSSQTGTVSTVLGNYRSDTGPALFSNAFALTVDAADNIYLVNDELTIHRITPSGQHQQVGGPFAVAQPIGGITIDRSGKLFITGSGTHTVASVDASGSATLVAGKVNESGSVDVAQ</sequence>
<evidence type="ECO:0000313" key="7">
    <source>
        <dbReference type="Proteomes" id="UP000198284"/>
    </source>
</evidence>
<keyword evidence="7" id="KW-1185">Reference proteome</keyword>
<reference evidence="6 7" key="1">
    <citation type="submission" date="2017-06" db="EMBL/GenBank/DDBJ databases">
        <authorList>
            <person name="Kim H.J."/>
            <person name="Triplett B.A."/>
        </authorList>
    </citation>
    <scope>NUCLEOTIDE SEQUENCE [LARGE SCALE GENOMIC DNA]</scope>
    <source>
        <strain evidence="6 7">U15</strain>
    </source>
</reference>
<accession>A0A239EC97</accession>
<dbReference type="PROSITE" id="PS51125">
    <property type="entry name" value="NHL"/>
    <property type="match status" value="1"/>
</dbReference>
<dbReference type="PROSITE" id="PS51257">
    <property type="entry name" value="PROKAR_LIPOPROTEIN"/>
    <property type="match status" value="1"/>
</dbReference>
<gene>
    <name evidence="6" type="ORF">SAMN06265795_102620</name>
</gene>
<dbReference type="Pfam" id="PF25021">
    <property type="entry name" value="TEN_NHL"/>
    <property type="match status" value="1"/>
</dbReference>
<dbReference type="OrthoDB" id="9774579at2"/>
<evidence type="ECO:0000256" key="3">
    <source>
        <dbReference type="SAM" id="MobiDB-lite"/>
    </source>
</evidence>
<dbReference type="Proteomes" id="UP000198284">
    <property type="component" value="Unassembled WGS sequence"/>
</dbReference>
<dbReference type="AlphaFoldDB" id="A0A239EC97"/>
<dbReference type="RefSeq" id="WP_089398430.1">
    <property type="nucleotide sequence ID" value="NZ_FZOT01000002.1"/>
</dbReference>
<evidence type="ECO:0000256" key="2">
    <source>
        <dbReference type="PROSITE-ProRule" id="PRU00504"/>
    </source>
</evidence>
<dbReference type="InterPro" id="IPR056822">
    <property type="entry name" value="TEN_NHL"/>
</dbReference>
<dbReference type="InterPro" id="IPR011042">
    <property type="entry name" value="6-blade_b-propeller_TolB-like"/>
</dbReference>
<keyword evidence="1" id="KW-0677">Repeat</keyword>
<name>A0A239EC97_9BURK</name>
<feature type="chain" id="PRO_5012986416" evidence="4">
    <location>
        <begin position="23"/>
        <end position="381"/>
    </location>
</feature>
<feature type="repeat" description="NHL" evidence="2">
    <location>
        <begin position="66"/>
        <end position="96"/>
    </location>
</feature>
<feature type="region of interest" description="Disordered" evidence="3">
    <location>
        <begin position="26"/>
        <end position="56"/>
    </location>
</feature>
<dbReference type="Gene3D" id="2.40.10.500">
    <property type="match status" value="1"/>
</dbReference>
<keyword evidence="4" id="KW-0732">Signal</keyword>
<evidence type="ECO:0000256" key="4">
    <source>
        <dbReference type="SAM" id="SignalP"/>
    </source>
</evidence>
<organism evidence="6 7">
    <name type="scientific">Noviherbaspirillum humi</name>
    <dbReference type="NCBI Taxonomy" id="1688639"/>
    <lineage>
        <taxon>Bacteria</taxon>
        <taxon>Pseudomonadati</taxon>
        <taxon>Pseudomonadota</taxon>
        <taxon>Betaproteobacteria</taxon>
        <taxon>Burkholderiales</taxon>
        <taxon>Oxalobacteraceae</taxon>
        <taxon>Noviherbaspirillum</taxon>
    </lineage>
</organism>
<dbReference type="Pfam" id="PF01436">
    <property type="entry name" value="NHL"/>
    <property type="match status" value="2"/>
</dbReference>
<feature type="domain" description="Teneurin NHL" evidence="5">
    <location>
        <begin position="114"/>
        <end position="158"/>
    </location>
</feature>
<dbReference type="InterPro" id="IPR001258">
    <property type="entry name" value="NHL_repeat"/>
</dbReference>
<dbReference type="PANTHER" id="PTHR13833:SF71">
    <property type="entry name" value="NHL DOMAIN-CONTAINING PROTEIN"/>
    <property type="match status" value="1"/>
</dbReference>
<dbReference type="SUPFAM" id="SSF101898">
    <property type="entry name" value="NHL repeat"/>
    <property type="match status" value="1"/>
</dbReference>
<evidence type="ECO:0000313" key="6">
    <source>
        <dbReference type="EMBL" id="SNS41888.1"/>
    </source>
</evidence>
<dbReference type="EMBL" id="FZOT01000002">
    <property type="protein sequence ID" value="SNS41888.1"/>
    <property type="molecule type" value="Genomic_DNA"/>
</dbReference>
<evidence type="ECO:0000256" key="1">
    <source>
        <dbReference type="ARBA" id="ARBA00022737"/>
    </source>
</evidence>
<dbReference type="Gene3D" id="2.120.10.30">
    <property type="entry name" value="TolB, C-terminal domain"/>
    <property type="match status" value="2"/>
</dbReference>
<evidence type="ECO:0000259" key="5">
    <source>
        <dbReference type="Pfam" id="PF25021"/>
    </source>
</evidence>
<proteinExistence type="predicted"/>
<protein>
    <submittedName>
        <fullName evidence="6">NHL repeat-containing protein</fullName>
    </submittedName>
</protein>